<dbReference type="GO" id="GO:0016989">
    <property type="term" value="F:sigma factor antagonist activity"/>
    <property type="evidence" value="ECO:0007669"/>
    <property type="project" value="TreeGrafter"/>
</dbReference>
<name>A0A2G4YQV6_9PROT</name>
<accession>A0A2G4YQV6</accession>
<feature type="transmembrane region" description="Helical" evidence="1">
    <location>
        <begin position="103"/>
        <end position="124"/>
    </location>
</feature>
<dbReference type="RefSeq" id="WP_099472958.1">
    <property type="nucleotide sequence ID" value="NZ_PDEM01000023.1"/>
</dbReference>
<dbReference type="PIRSF" id="PIRSF018266">
    <property type="entry name" value="FecR"/>
    <property type="match status" value="1"/>
</dbReference>
<dbReference type="InParanoid" id="A0A2G4YQV6"/>
<reference evidence="3 4" key="1">
    <citation type="submission" date="2017-10" db="EMBL/GenBank/DDBJ databases">
        <title>Frigbacter circumglobatus gen. nov. sp. nov., isolated from sediment cultured in situ.</title>
        <authorList>
            <person name="Zhao Z."/>
        </authorList>
    </citation>
    <scope>NUCLEOTIDE SEQUENCE [LARGE SCALE GENOMIC DNA]</scope>
    <source>
        <strain evidence="3 4">ZYL</strain>
    </source>
</reference>
<comment type="caution">
    <text evidence="3">The sequence shown here is derived from an EMBL/GenBank/DDBJ whole genome shotgun (WGS) entry which is preliminary data.</text>
</comment>
<proteinExistence type="predicted"/>
<organism evidence="3 4">
    <name type="scientific">Paremcibacter congregatus</name>
    <dbReference type="NCBI Taxonomy" id="2043170"/>
    <lineage>
        <taxon>Bacteria</taxon>
        <taxon>Pseudomonadati</taxon>
        <taxon>Pseudomonadota</taxon>
        <taxon>Alphaproteobacteria</taxon>
        <taxon>Emcibacterales</taxon>
        <taxon>Emcibacteraceae</taxon>
        <taxon>Paremcibacter</taxon>
    </lineage>
</organism>
<dbReference type="Gene3D" id="3.55.50.30">
    <property type="match status" value="1"/>
</dbReference>
<dbReference type="PANTHER" id="PTHR30273:SF2">
    <property type="entry name" value="PROTEIN FECR"/>
    <property type="match status" value="1"/>
</dbReference>
<protein>
    <recommendedName>
        <fullName evidence="2">FecR protein domain-containing protein</fullName>
    </recommendedName>
</protein>
<feature type="domain" description="FecR protein" evidence="2">
    <location>
        <begin position="133"/>
        <end position="226"/>
    </location>
</feature>
<keyword evidence="1" id="KW-1133">Transmembrane helix</keyword>
<dbReference type="PANTHER" id="PTHR30273">
    <property type="entry name" value="PERIPLASMIC SIGNAL SENSOR AND SIGMA FACTOR ACTIVATOR FECR-RELATED"/>
    <property type="match status" value="1"/>
</dbReference>
<keyword evidence="1" id="KW-0812">Transmembrane</keyword>
<gene>
    <name evidence="3" type="ORF">CRD36_10475</name>
</gene>
<evidence type="ECO:0000259" key="2">
    <source>
        <dbReference type="Pfam" id="PF04773"/>
    </source>
</evidence>
<evidence type="ECO:0000313" key="3">
    <source>
        <dbReference type="EMBL" id="PHZ84703.1"/>
    </source>
</evidence>
<dbReference type="InterPro" id="IPR012373">
    <property type="entry name" value="Ferrdict_sens_TM"/>
</dbReference>
<dbReference type="EMBL" id="PDEM01000023">
    <property type="protein sequence ID" value="PHZ84703.1"/>
    <property type="molecule type" value="Genomic_DNA"/>
</dbReference>
<keyword evidence="1" id="KW-0472">Membrane</keyword>
<dbReference type="Pfam" id="PF04773">
    <property type="entry name" value="FecR"/>
    <property type="match status" value="1"/>
</dbReference>
<dbReference type="Proteomes" id="UP000229730">
    <property type="component" value="Unassembled WGS sequence"/>
</dbReference>
<dbReference type="Gene3D" id="2.60.120.1440">
    <property type="match status" value="1"/>
</dbReference>
<dbReference type="OrthoDB" id="9798846at2"/>
<dbReference type="AlphaFoldDB" id="A0A2G4YQV6"/>
<evidence type="ECO:0000256" key="1">
    <source>
        <dbReference type="SAM" id="Phobius"/>
    </source>
</evidence>
<evidence type="ECO:0000313" key="4">
    <source>
        <dbReference type="Proteomes" id="UP000229730"/>
    </source>
</evidence>
<dbReference type="InterPro" id="IPR006860">
    <property type="entry name" value="FecR"/>
</dbReference>
<keyword evidence="4" id="KW-1185">Reference proteome</keyword>
<sequence length="348" mass="38665">MMTKFLEQITSFIRPDGKTDERFPSAPRRPLKDALDMPSCLTDDRSGKSDLDADYDTFIWNMSKELEQDPDLKNLMAQYQSEIAASSEKAPVKQPARKWKGSFWLMPTSLAAAVITVVMGTYFYSASPTMTLYDTPVGQQRTVTLGDKSVITLNTDSAVRVAYTDQVRELHLDKGEAIFTVAKDPNRPFYVHTGAGIVRAIGTEFNILIDPDNTGKVIVSVLEGRISINDETSPSPRIILPILKAGEEISLAQELSPLDIKSLDTARINGWRAGQIVFHDVDLAKAIKDHNRYAKTKIVLNDNSFATRKISGTFRIGDTTALIFALQNLLNVDVEQQEGKLLLKKRGV</sequence>